<dbReference type="InterPro" id="IPR024940">
    <property type="entry name" value="TCF/LEF"/>
</dbReference>
<feature type="DNA-binding region" description="HMG box" evidence="9">
    <location>
        <begin position="86"/>
        <end position="154"/>
    </location>
</feature>
<protein>
    <recommendedName>
        <fullName evidence="11">HMG box domain-containing protein</fullName>
    </recommendedName>
</protein>
<keyword evidence="5 9" id="KW-0238">DNA-binding</keyword>
<dbReference type="GO" id="GO:1990907">
    <property type="term" value="C:beta-catenin-TCF complex"/>
    <property type="evidence" value="ECO:0007669"/>
    <property type="project" value="TreeGrafter"/>
</dbReference>
<evidence type="ECO:0000256" key="5">
    <source>
        <dbReference type="ARBA" id="ARBA00023125"/>
    </source>
</evidence>
<comment type="subcellular location">
    <subcellularLocation>
        <location evidence="1">Nucleus</location>
    </subcellularLocation>
</comment>
<sequence length="186" mass="21312">FIRAPLGVTSNTNAPFSLRAQHDLMFRPPPPTFSHHAPPSPLVLPAIQQNLHSLSIRCRPPDGGICCLPIGVLRVRDQRDDGRPYVKKPPNAFMLFLKELRPKVVSELNISRSTMVNRVVAEMWKSLPVEVKARYSEKARLEQRLHQQQHPGWSTGDNYGKKRKRVKNKTSKNSIFLYSRSTTFYK</sequence>
<dbReference type="SMART" id="SM00398">
    <property type="entry name" value="HMG"/>
    <property type="match status" value="1"/>
</dbReference>
<dbReference type="Gene3D" id="1.10.30.10">
    <property type="entry name" value="High mobility group box domain"/>
    <property type="match status" value="1"/>
</dbReference>
<dbReference type="GO" id="GO:0000978">
    <property type="term" value="F:RNA polymerase II cis-regulatory region sequence-specific DNA binding"/>
    <property type="evidence" value="ECO:0007669"/>
    <property type="project" value="TreeGrafter"/>
</dbReference>
<keyword evidence="4" id="KW-0805">Transcription regulation</keyword>
<reference evidence="13" key="1">
    <citation type="submission" date="2013-10" db="EMBL/GenBank/DDBJ databases">
        <authorList>
            <person name="Schartl M."/>
            <person name="Warren W."/>
        </authorList>
    </citation>
    <scope>NUCLEOTIDE SEQUENCE [LARGE SCALE GENOMIC DNA]</scope>
    <source>
        <strain evidence="13">female</strain>
    </source>
</reference>
<dbReference type="GeneTree" id="ENSGT00940000155535"/>
<dbReference type="eggNOG" id="KOG3248">
    <property type="taxonomic scope" value="Eukaryota"/>
</dbReference>
<name>A0A096LU85_POEFO</name>
<evidence type="ECO:0000256" key="2">
    <source>
        <dbReference type="ARBA" id="ARBA00006569"/>
    </source>
</evidence>
<comment type="similarity">
    <text evidence="2">Belongs to the TCF/LEF family.</text>
</comment>
<evidence type="ECO:0000313" key="13">
    <source>
        <dbReference type="Proteomes" id="UP000028760"/>
    </source>
</evidence>
<dbReference type="Ensembl" id="ENSPFOT00000028020.1">
    <property type="protein sequence ID" value="ENSPFOP00000022726.1"/>
    <property type="gene ID" value="ENSPFOG00000022291.1"/>
</dbReference>
<feature type="compositionally biased region" description="Basic residues" evidence="10">
    <location>
        <begin position="161"/>
        <end position="170"/>
    </location>
</feature>
<dbReference type="AlphaFoldDB" id="A0A096LU85"/>
<reference evidence="12" key="3">
    <citation type="submission" date="2025-09" db="UniProtKB">
        <authorList>
            <consortium name="Ensembl"/>
        </authorList>
    </citation>
    <scope>IDENTIFICATION</scope>
</reference>
<keyword evidence="13" id="KW-1185">Reference proteome</keyword>
<proteinExistence type="inferred from homology"/>
<organism evidence="12 13">
    <name type="scientific">Poecilia formosa</name>
    <name type="common">Amazon molly</name>
    <name type="synonym">Limia formosa</name>
    <dbReference type="NCBI Taxonomy" id="48698"/>
    <lineage>
        <taxon>Eukaryota</taxon>
        <taxon>Metazoa</taxon>
        <taxon>Chordata</taxon>
        <taxon>Craniata</taxon>
        <taxon>Vertebrata</taxon>
        <taxon>Euteleostomi</taxon>
        <taxon>Actinopterygii</taxon>
        <taxon>Neopterygii</taxon>
        <taxon>Teleostei</taxon>
        <taxon>Neoteleostei</taxon>
        <taxon>Acanthomorphata</taxon>
        <taxon>Ovalentaria</taxon>
        <taxon>Atherinomorphae</taxon>
        <taxon>Cyprinodontiformes</taxon>
        <taxon>Poeciliidae</taxon>
        <taxon>Poeciliinae</taxon>
        <taxon>Poecilia</taxon>
    </lineage>
</organism>
<dbReference type="EMBL" id="AYCK01003193">
    <property type="status" value="NOT_ANNOTATED_CDS"/>
    <property type="molecule type" value="Genomic_DNA"/>
</dbReference>
<dbReference type="GO" id="GO:0000785">
    <property type="term" value="C:chromatin"/>
    <property type="evidence" value="ECO:0007669"/>
    <property type="project" value="TreeGrafter"/>
</dbReference>
<dbReference type="STRING" id="48698.ENSPFOP00000022726"/>
<reference evidence="12" key="2">
    <citation type="submission" date="2025-08" db="UniProtKB">
        <authorList>
            <consortium name="Ensembl"/>
        </authorList>
    </citation>
    <scope>IDENTIFICATION</scope>
</reference>
<keyword evidence="8 9" id="KW-0539">Nucleus</keyword>
<dbReference type="PROSITE" id="PS50118">
    <property type="entry name" value="HMG_BOX_2"/>
    <property type="match status" value="1"/>
</dbReference>
<dbReference type="Pfam" id="PF00505">
    <property type="entry name" value="HMG_box"/>
    <property type="match status" value="1"/>
</dbReference>
<accession>A0A096LU85</accession>
<dbReference type="SUPFAM" id="SSF47095">
    <property type="entry name" value="HMG-box"/>
    <property type="match status" value="1"/>
</dbReference>
<evidence type="ECO:0000256" key="9">
    <source>
        <dbReference type="PROSITE-ProRule" id="PRU00267"/>
    </source>
</evidence>
<dbReference type="PANTHER" id="PTHR10373:SF38">
    <property type="entry name" value="PROTEIN PANGOLIN, ISOFORM J"/>
    <property type="match status" value="1"/>
</dbReference>
<evidence type="ECO:0000256" key="3">
    <source>
        <dbReference type="ARBA" id="ARBA00022687"/>
    </source>
</evidence>
<evidence type="ECO:0000256" key="6">
    <source>
        <dbReference type="ARBA" id="ARBA00023159"/>
    </source>
</evidence>
<keyword evidence="7" id="KW-0804">Transcription</keyword>
<feature type="compositionally biased region" description="Polar residues" evidence="10">
    <location>
        <begin position="146"/>
        <end position="157"/>
    </location>
</feature>
<keyword evidence="6" id="KW-0010">Activator</keyword>
<dbReference type="InterPro" id="IPR009071">
    <property type="entry name" value="HMG_box_dom"/>
</dbReference>
<feature type="domain" description="HMG box" evidence="11">
    <location>
        <begin position="86"/>
        <end position="154"/>
    </location>
</feature>
<evidence type="ECO:0000256" key="8">
    <source>
        <dbReference type="ARBA" id="ARBA00023242"/>
    </source>
</evidence>
<evidence type="ECO:0000313" key="12">
    <source>
        <dbReference type="Ensembl" id="ENSPFOP00000022726.1"/>
    </source>
</evidence>
<evidence type="ECO:0000256" key="10">
    <source>
        <dbReference type="SAM" id="MobiDB-lite"/>
    </source>
</evidence>
<dbReference type="PANTHER" id="PTHR10373">
    <property type="entry name" value="TRANSCRIPTION FACTOR 7 FAMILY MEMBER"/>
    <property type="match status" value="1"/>
</dbReference>
<feature type="region of interest" description="Disordered" evidence="10">
    <location>
        <begin position="142"/>
        <end position="172"/>
    </location>
</feature>
<evidence type="ECO:0000256" key="4">
    <source>
        <dbReference type="ARBA" id="ARBA00023015"/>
    </source>
</evidence>
<dbReference type="GO" id="GO:0000981">
    <property type="term" value="F:DNA-binding transcription factor activity, RNA polymerase II-specific"/>
    <property type="evidence" value="ECO:0007669"/>
    <property type="project" value="TreeGrafter"/>
</dbReference>
<evidence type="ECO:0000256" key="7">
    <source>
        <dbReference type="ARBA" id="ARBA00023163"/>
    </source>
</evidence>
<dbReference type="InterPro" id="IPR036910">
    <property type="entry name" value="HMG_box_dom_sf"/>
</dbReference>
<evidence type="ECO:0000256" key="1">
    <source>
        <dbReference type="ARBA" id="ARBA00004123"/>
    </source>
</evidence>
<keyword evidence="3" id="KW-0879">Wnt signaling pathway</keyword>
<evidence type="ECO:0000259" key="11">
    <source>
        <dbReference type="PROSITE" id="PS50118"/>
    </source>
</evidence>
<dbReference type="Proteomes" id="UP000028760">
    <property type="component" value="Unassembled WGS sequence"/>
</dbReference>
<dbReference type="GO" id="GO:0060070">
    <property type="term" value="P:canonical Wnt signaling pathway"/>
    <property type="evidence" value="ECO:0007669"/>
    <property type="project" value="TreeGrafter"/>
</dbReference>